<dbReference type="InterPro" id="IPR018392">
    <property type="entry name" value="LysM"/>
</dbReference>
<feature type="signal peptide" evidence="2">
    <location>
        <begin position="1"/>
        <end position="28"/>
    </location>
</feature>
<feature type="transmembrane region" description="Helical" evidence="1">
    <location>
        <begin position="275"/>
        <end position="302"/>
    </location>
</feature>
<evidence type="ECO:0000256" key="2">
    <source>
        <dbReference type="SAM" id="SignalP"/>
    </source>
</evidence>
<dbReference type="SMART" id="SM00257">
    <property type="entry name" value="LysM"/>
    <property type="match status" value="1"/>
</dbReference>
<evidence type="ECO:0000259" key="3">
    <source>
        <dbReference type="PROSITE" id="PS50011"/>
    </source>
</evidence>
<evidence type="ECO:0000259" key="4">
    <source>
        <dbReference type="PROSITE" id="PS51782"/>
    </source>
</evidence>
<dbReference type="Pfam" id="PF23472">
    <property type="entry name" value="LysM2_CERK1_LYK3_4_5"/>
    <property type="match status" value="1"/>
</dbReference>
<feature type="chain" id="PRO_5024273021" description="Protein kinase domain-containing protein" evidence="2">
    <location>
        <begin position="29"/>
        <end position="727"/>
    </location>
</feature>
<evidence type="ECO:0008006" key="7">
    <source>
        <dbReference type="Google" id="ProtNLM"/>
    </source>
</evidence>
<dbReference type="Pfam" id="PF23473">
    <property type="entry name" value="LysM3_LYK4_5"/>
    <property type="match status" value="1"/>
</dbReference>
<keyword evidence="1" id="KW-0812">Transmembrane</keyword>
<dbReference type="PANTHER" id="PTHR45927">
    <property type="entry name" value="LYSM-DOMAIN RECEPTOR-LIKE KINASE-RELATED"/>
    <property type="match status" value="1"/>
</dbReference>
<dbReference type="PROSITE" id="PS51782">
    <property type="entry name" value="LYSM"/>
    <property type="match status" value="1"/>
</dbReference>
<dbReference type="SUPFAM" id="SSF56112">
    <property type="entry name" value="Protein kinase-like (PK-like)"/>
    <property type="match status" value="1"/>
</dbReference>
<dbReference type="PROSITE" id="PS50011">
    <property type="entry name" value="PROTEIN_KINASE_DOM"/>
    <property type="match status" value="1"/>
</dbReference>
<organism evidence="5 6">
    <name type="scientific">Salix brachista</name>
    <dbReference type="NCBI Taxonomy" id="2182728"/>
    <lineage>
        <taxon>Eukaryota</taxon>
        <taxon>Viridiplantae</taxon>
        <taxon>Streptophyta</taxon>
        <taxon>Embryophyta</taxon>
        <taxon>Tracheophyta</taxon>
        <taxon>Spermatophyta</taxon>
        <taxon>Magnoliopsida</taxon>
        <taxon>eudicotyledons</taxon>
        <taxon>Gunneridae</taxon>
        <taxon>Pentapetalae</taxon>
        <taxon>rosids</taxon>
        <taxon>fabids</taxon>
        <taxon>Malpighiales</taxon>
        <taxon>Salicaceae</taxon>
        <taxon>Saliceae</taxon>
        <taxon>Salix</taxon>
    </lineage>
</organism>
<dbReference type="InterPro" id="IPR000719">
    <property type="entry name" value="Prot_kinase_dom"/>
</dbReference>
<dbReference type="Gene3D" id="1.10.510.10">
    <property type="entry name" value="Transferase(Phosphotransferase) domain 1"/>
    <property type="match status" value="1"/>
</dbReference>
<dbReference type="GO" id="GO:0005886">
    <property type="term" value="C:plasma membrane"/>
    <property type="evidence" value="ECO:0007669"/>
    <property type="project" value="UniProtKB-ARBA"/>
</dbReference>
<sequence>MGMVPLISKLYFGAFALILICLLVSALGQSLLSCQTTSADAPGYHCNSRGLQDQCKTFAILHTSSYFSSLSNLSFYLGLNRFVIAATNGLSANTEFLPKDQPFLIPIDCKCSGGFFQAPVTKTTIKGESFYSISKSLEGLTTCKAIREKNPGISQVNLDGKVQLQVPLRCACPSSTDVIPATRLLLSYPVSAGDTIFNLAIKFNTTPEAIISANNRSLTAFKPASLVPLTSLLIPLGGKPTLGPLAKPNEPNLHFPASSLPVINPHKKRSKMWKIGVYIAVTGAVVGGSIAIAAAFLVMQLVKKKKQVSSKEADMELQKLSLSVRTTSDKKVSFDESQHHFDSQIIDTTPRKVLVETYTVEELKRATEDFNSSNQIEGSVYLGRLNGKNLAIKRMPSETISKVELRLFEDATHHHPNIIRVVGACLSEGPDSFLVLEYAKNGSLKDWLHGGLAMKNQFIASCYCFLTWNQRLKICLDVAVALQYMHHIMHPSYVHRNIKSRNIFLDEEFNAKIGNFGMAGCVEDDTKDPDFNSTNPASWSLGYVAPEAHQGVVSSSTDMFSFGVVLLEVLSGQTPITRPDNGEGSIWLSKKIRSILQSENGDELREWIDSAMGENYSFDEAVTLANIARACTEEDASLRPTSGEIVEKFLRLVEESTEGEQILICESSCKPLVKSTATITEKFEDGSASIAEKRAVDMEWAQIWGCSYKRGPISTGRLYSGYSWPYL</sequence>
<dbReference type="EMBL" id="VDCV01000016">
    <property type="protein sequence ID" value="KAB5520956.1"/>
    <property type="molecule type" value="Genomic_DNA"/>
</dbReference>
<dbReference type="PANTHER" id="PTHR45927:SF13">
    <property type="entry name" value="PROTEIN LYK2"/>
    <property type="match status" value="1"/>
</dbReference>
<dbReference type="InterPro" id="IPR036779">
    <property type="entry name" value="LysM_dom_sf"/>
</dbReference>
<dbReference type="Pfam" id="PF23446">
    <property type="entry name" value="LysM1_NFP_LYK"/>
    <property type="match status" value="1"/>
</dbReference>
<dbReference type="Proteomes" id="UP000326939">
    <property type="component" value="Chromosome 16"/>
</dbReference>
<reference evidence="6" key="1">
    <citation type="journal article" date="2019" name="Gigascience">
        <title>De novo genome assembly of the endangered Acer yangbiense, a plant species with extremely small populations endemic to Yunnan Province, China.</title>
        <authorList>
            <person name="Yang J."/>
            <person name="Wariss H.M."/>
            <person name="Tao L."/>
            <person name="Zhang R."/>
            <person name="Yun Q."/>
            <person name="Hollingsworth P."/>
            <person name="Dao Z."/>
            <person name="Luo G."/>
            <person name="Guo H."/>
            <person name="Ma Y."/>
            <person name="Sun W."/>
        </authorList>
    </citation>
    <scope>NUCLEOTIDE SEQUENCE [LARGE SCALE GENOMIC DNA]</scope>
    <source>
        <strain evidence="6">cv. br00</strain>
    </source>
</reference>
<feature type="domain" description="LysM" evidence="4">
    <location>
        <begin position="186"/>
        <end position="234"/>
    </location>
</feature>
<keyword evidence="2" id="KW-0732">Signal</keyword>
<keyword evidence="1" id="KW-1133">Transmembrane helix</keyword>
<dbReference type="InterPro" id="IPR056563">
    <property type="entry name" value="LysM3_LYK4_5"/>
</dbReference>
<dbReference type="Gene3D" id="3.30.200.20">
    <property type="entry name" value="Phosphorylase Kinase, domain 1"/>
    <property type="match status" value="1"/>
</dbReference>
<accession>A0A5N5JQF0</accession>
<dbReference type="CDD" id="cd00118">
    <property type="entry name" value="LysM"/>
    <property type="match status" value="1"/>
</dbReference>
<evidence type="ECO:0000313" key="5">
    <source>
        <dbReference type="EMBL" id="KAB5520956.1"/>
    </source>
</evidence>
<dbReference type="AlphaFoldDB" id="A0A5N5JQF0"/>
<protein>
    <recommendedName>
        <fullName evidence="7">Protein kinase domain-containing protein</fullName>
    </recommendedName>
</protein>
<name>A0A5N5JQF0_9ROSI</name>
<dbReference type="InterPro" id="IPR011009">
    <property type="entry name" value="Kinase-like_dom_sf"/>
</dbReference>
<dbReference type="InterPro" id="IPR056561">
    <property type="entry name" value="NFP_LYK_LysM1"/>
</dbReference>
<evidence type="ECO:0000313" key="6">
    <source>
        <dbReference type="Proteomes" id="UP000326939"/>
    </source>
</evidence>
<keyword evidence="1" id="KW-0472">Membrane</keyword>
<evidence type="ECO:0000256" key="1">
    <source>
        <dbReference type="SAM" id="Phobius"/>
    </source>
</evidence>
<dbReference type="InterPro" id="IPR052611">
    <property type="entry name" value="Plant_RLK_LysM"/>
</dbReference>
<feature type="domain" description="Protein kinase" evidence="3">
    <location>
        <begin position="366"/>
        <end position="650"/>
    </location>
</feature>
<dbReference type="GO" id="GO:0005524">
    <property type="term" value="F:ATP binding"/>
    <property type="evidence" value="ECO:0007669"/>
    <property type="project" value="InterPro"/>
</dbReference>
<comment type="caution">
    <text evidence="5">The sequence shown here is derived from an EMBL/GenBank/DDBJ whole genome shotgun (WGS) entry which is preliminary data.</text>
</comment>
<dbReference type="InterPro" id="IPR056562">
    <property type="entry name" value="LysM2_CERK1_LYK3_4_5"/>
</dbReference>
<keyword evidence="6" id="KW-1185">Reference proteome</keyword>
<gene>
    <name evidence="5" type="ORF">DKX38_025275</name>
</gene>
<proteinExistence type="predicted"/>
<dbReference type="Gene3D" id="3.10.350.10">
    <property type="entry name" value="LysM domain"/>
    <property type="match status" value="1"/>
</dbReference>
<dbReference type="InterPro" id="IPR001245">
    <property type="entry name" value="Ser-Thr/Tyr_kinase_cat_dom"/>
</dbReference>
<dbReference type="GO" id="GO:0004672">
    <property type="term" value="F:protein kinase activity"/>
    <property type="evidence" value="ECO:0007669"/>
    <property type="project" value="InterPro"/>
</dbReference>
<dbReference type="Pfam" id="PF07714">
    <property type="entry name" value="PK_Tyr_Ser-Thr"/>
    <property type="match status" value="1"/>
</dbReference>